<keyword evidence="1" id="KW-0812">Transmembrane</keyword>
<comment type="caution">
    <text evidence="2">The sequence shown here is derived from an EMBL/GenBank/DDBJ whole genome shotgun (WGS) entry which is preliminary data.</text>
</comment>
<protein>
    <recommendedName>
        <fullName evidence="4">DUF2993 domain-containing protein</fullName>
    </recommendedName>
</protein>
<evidence type="ECO:0000313" key="3">
    <source>
        <dbReference type="Proteomes" id="UP001500213"/>
    </source>
</evidence>
<evidence type="ECO:0000256" key="1">
    <source>
        <dbReference type="SAM" id="Phobius"/>
    </source>
</evidence>
<dbReference type="RefSeq" id="WP_344775801.1">
    <property type="nucleotide sequence ID" value="NZ_BAABBX010000014.1"/>
</dbReference>
<organism evidence="2 3">
    <name type="scientific">Gryllotalpicola kribbensis</name>
    <dbReference type="NCBI Taxonomy" id="993084"/>
    <lineage>
        <taxon>Bacteria</taxon>
        <taxon>Bacillati</taxon>
        <taxon>Actinomycetota</taxon>
        <taxon>Actinomycetes</taxon>
        <taxon>Micrococcales</taxon>
        <taxon>Microbacteriaceae</taxon>
        <taxon>Gryllotalpicola</taxon>
    </lineage>
</organism>
<proteinExistence type="predicted"/>
<reference evidence="3" key="1">
    <citation type="journal article" date="2019" name="Int. J. Syst. Evol. Microbiol.">
        <title>The Global Catalogue of Microorganisms (GCM) 10K type strain sequencing project: providing services to taxonomists for standard genome sequencing and annotation.</title>
        <authorList>
            <consortium name="The Broad Institute Genomics Platform"/>
            <consortium name="The Broad Institute Genome Sequencing Center for Infectious Disease"/>
            <person name="Wu L."/>
            <person name="Ma J."/>
        </authorList>
    </citation>
    <scope>NUCLEOTIDE SEQUENCE [LARGE SCALE GENOMIC DNA]</scope>
    <source>
        <strain evidence="3">JCM 17593</strain>
    </source>
</reference>
<feature type="transmembrane region" description="Helical" evidence="1">
    <location>
        <begin position="12"/>
        <end position="32"/>
    </location>
</feature>
<evidence type="ECO:0008006" key="4">
    <source>
        <dbReference type="Google" id="ProtNLM"/>
    </source>
</evidence>
<sequence>MPAATRRRRAPWVVAAIAVAIAVVAAAVIGWAQLQRPADPAQTATRFWRLLADGKAQEALALTSTAADSVPNGLLLGDAVYGKADRGIAQVEARSFRRTGDEASGTIAYTQHGTRRTARVELALVRRGFLTAPSWQITNAPLARVDVTVASDGQADALSVNGSSLPLPSGGGKLAVPALPGSYTFALGDTSGLFGPVPRTVAVTGATAAVTLGMKPTSKLGEQSVAQATKTVSGCFAQPSLSGCPIADGVRNVFNLTAETSVTYRLTRAPRFSFDATTMRVTSSADGEVVATGSDPNLGQFQNTAQVSFAFDVAVTGGKIALTPHDGGVSNTNKVLSSRD</sequence>
<keyword evidence="1" id="KW-1133">Transmembrane helix</keyword>
<dbReference type="EMBL" id="BAABBX010000014">
    <property type="protein sequence ID" value="GAA4189253.1"/>
    <property type="molecule type" value="Genomic_DNA"/>
</dbReference>
<dbReference type="Proteomes" id="UP001500213">
    <property type="component" value="Unassembled WGS sequence"/>
</dbReference>
<name>A0ABP8ASH4_9MICO</name>
<evidence type="ECO:0000313" key="2">
    <source>
        <dbReference type="EMBL" id="GAA4189253.1"/>
    </source>
</evidence>
<keyword evidence="1" id="KW-0472">Membrane</keyword>
<accession>A0ABP8ASH4</accession>
<gene>
    <name evidence="2" type="ORF">GCM10022288_16750</name>
</gene>
<keyword evidence="3" id="KW-1185">Reference proteome</keyword>